<dbReference type="GO" id="GO:0016020">
    <property type="term" value="C:membrane"/>
    <property type="evidence" value="ECO:0007669"/>
    <property type="project" value="UniProtKB-SubCell"/>
</dbReference>
<evidence type="ECO:0000256" key="6">
    <source>
        <dbReference type="ARBA" id="ARBA00023136"/>
    </source>
</evidence>
<evidence type="ECO:0000256" key="1">
    <source>
        <dbReference type="ARBA" id="ARBA00004141"/>
    </source>
</evidence>
<dbReference type="InterPro" id="IPR036259">
    <property type="entry name" value="MFS_trans_sf"/>
</dbReference>
<dbReference type="GeneID" id="107227386"/>
<dbReference type="Pfam" id="PF00083">
    <property type="entry name" value="Sugar_tr"/>
    <property type="match status" value="1"/>
</dbReference>
<dbReference type="InParanoid" id="A0A6J0CBF5"/>
<dbReference type="SUPFAM" id="SSF103473">
    <property type="entry name" value="MFS general substrate transporter"/>
    <property type="match status" value="1"/>
</dbReference>
<feature type="transmembrane region" description="Helical" evidence="7">
    <location>
        <begin position="62"/>
        <end position="84"/>
    </location>
</feature>
<keyword evidence="4 7" id="KW-0812">Transmembrane</keyword>
<proteinExistence type="inferred from homology"/>
<feature type="domain" description="Major facilitator superfamily (MFS) profile" evidence="8">
    <location>
        <begin position="66"/>
        <end position="552"/>
    </location>
</feature>
<gene>
    <name evidence="10" type="primary">LOC107227386</name>
</gene>
<organism evidence="10">
    <name type="scientific">Neodiprion lecontei</name>
    <name type="common">Redheaded pine sawfly</name>
    <dbReference type="NCBI Taxonomy" id="441921"/>
    <lineage>
        <taxon>Eukaryota</taxon>
        <taxon>Metazoa</taxon>
        <taxon>Ecdysozoa</taxon>
        <taxon>Arthropoda</taxon>
        <taxon>Hexapoda</taxon>
        <taxon>Insecta</taxon>
        <taxon>Pterygota</taxon>
        <taxon>Neoptera</taxon>
        <taxon>Endopterygota</taxon>
        <taxon>Hymenoptera</taxon>
        <taxon>Tenthredinoidea</taxon>
        <taxon>Diprionidae</taxon>
        <taxon>Diprioninae</taxon>
        <taxon>Neodiprion</taxon>
    </lineage>
</organism>
<evidence type="ECO:0000256" key="7">
    <source>
        <dbReference type="SAM" id="Phobius"/>
    </source>
</evidence>
<feature type="transmembrane region" description="Helical" evidence="7">
    <location>
        <begin position="441"/>
        <end position="459"/>
    </location>
</feature>
<feature type="transmembrane region" description="Helical" evidence="7">
    <location>
        <begin position="465"/>
        <end position="488"/>
    </location>
</feature>
<dbReference type="PANTHER" id="PTHR23511:SF36">
    <property type="entry name" value="EG:BACR7A4.13 PROTEIN-RELATED"/>
    <property type="match status" value="1"/>
</dbReference>
<dbReference type="InterPro" id="IPR020846">
    <property type="entry name" value="MFS_dom"/>
</dbReference>
<evidence type="ECO:0000313" key="9">
    <source>
        <dbReference type="Proteomes" id="UP000829291"/>
    </source>
</evidence>
<dbReference type="KEGG" id="nlo:107227386"/>
<dbReference type="Proteomes" id="UP000829291">
    <property type="component" value="Chromosome 1"/>
</dbReference>
<dbReference type="AlphaFoldDB" id="A0A6J0CBF5"/>
<comment type="similarity">
    <text evidence="2">Belongs to the major facilitator superfamily.</text>
</comment>
<dbReference type="InterPro" id="IPR011701">
    <property type="entry name" value="MFS"/>
</dbReference>
<dbReference type="PROSITE" id="PS50850">
    <property type="entry name" value="MFS"/>
    <property type="match status" value="1"/>
</dbReference>
<dbReference type="OrthoDB" id="3936150at2759"/>
<keyword evidence="5 7" id="KW-1133">Transmembrane helix</keyword>
<keyword evidence="6 7" id="KW-0472">Membrane</keyword>
<evidence type="ECO:0000256" key="5">
    <source>
        <dbReference type="ARBA" id="ARBA00022989"/>
    </source>
</evidence>
<reference evidence="10" key="1">
    <citation type="submission" date="2025-08" db="UniProtKB">
        <authorList>
            <consortium name="RefSeq"/>
        </authorList>
    </citation>
    <scope>IDENTIFICATION</scope>
    <source>
        <tissue evidence="10">Thorax and Abdomen</tissue>
    </source>
</reference>
<dbReference type="GO" id="GO:0022857">
    <property type="term" value="F:transmembrane transporter activity"/>
    <property type="evidence" value="ECO:0007669"/>
    <property type="project" value="InterPro"/>
</dbReference>
<feature type="transmembrane region" description="Helical" evidence="7">
    <location>
        <begin position="500"/>
        <end position="521"/>
    </location>
</feature>
<feature type="transmembrane region" description="Helical" evidence="7">
    <location>
        <begin position="233"/>
        <end position="252"/>
    </location>
</feature>
<feature type="transmembrane region" description="Helical" evidence="7">
    <location>
        <begin position="411"/>
        <end position="429"/>
    </location>
</feature>
<feature type="transmembrane region" description="Helical" evidence="7">
    <location>
        <begin position="135"/>
        <end position="155"/>
    </location>
</feature>
<name>A0A6J0CBF5_NEOLC</name>
<feature type="transmembrane region" description="Helical" evidence="7">
    <location>
        <begin position="527"/>
        <end position="547"/>
    </location>
</feature>
<evidence type="ECO:0000256" key="2">
    <source>
        <dbReference type="ARBA" id="ARBA00008335"/>
    </source>
</evidence>
<evidence type="ECO:0000259" key="8">
    <source>
        <dbReference type="PROSITE" id="PS50850"/>
    </source>
</evidence>
<sequence>MYKSLKPCCLLSDNNKDNNLFTISLPKERTATVDVTDGDNPRKEEGPVDFERAIELTGYGKFNYLLLLAVLPAGCSSVYASTAMSYVLPSAECDLGLTLLDKGLLNSMAFAGMICSSFAWGFLADMFGRKTILVYGYLLDAIFNLASSFSQVSWMLLVFKFFNGVIISGPYAALLSYLAEVHGEKHRSQSYMWLGVFFSLGNISVPCVAWLIIPLDWEWTFFGDSMVFNSWRLFLVVCTVPEFIACLALSFFPESPRFLIAKGRHQEALDVFKKIYSINTGNHPDTYAVKSLVQESSIEASGKSLVHMLRCGLRQMKPLFEVSNLSRLILITSIQFGATLGSNSLRLWMPQLFAMIETYEKLHPTSASEVKPTMCYMLDATKYLEKNLTDPTNITTSAEPGCTQMILDSTVYMNSMIIALTGVIGYTMAGSLINAVGKQKLMIVCFVGAGACCGALYWAQETSVILSLTSIFVALASIGGATVMNVIVDNFPTFLRTMAVSITMMFGRVGAVVGNMLFPILLNAGCLGPFIMIGTACLACAVWTIILPSGKITAVSKEGDLKQ</sequence>
<dbReference type="InterPro" id="IPR005828">
    <property type="entry name" value="MFS_sugar_transport-like"/>
</dbReference>
<evidence type="ECO:0000313" key="10">
    <source>
        <dbReference type="RefSeq" id="XP_015523998.2"/>
    </source>
</evidence>
<dbReference type="PANTHER" id="PTHR23511">
    <property type="entry name" value="SYNAPTIC VESICLE GLYCOPROTEIN 2"/>
    <property type="match status" value="1"/>
</dbReference>
<evidence type="ECO:0000256" key="3">
    <source>
        <dbReference type="ARBA" id="ARBA00022448"/>
    </source>
</evidence>
<dbReference type="Pfam" id="PF07690">
    <property type="entry name" value="MFS_1"/>
    <property type="match status" value="1"/>
</dbReference>
<feature type="transmembrane region" description="Helical" evidence="7">
    <location>
        <begin position="191"/>
        <end position="213"/>
    </location>
</feature>
<dbReference type="RefSeq" id="XP_015523998.2">
    <property type="nucleotide sequence ID" value="XM_015668512.2"/>
</dbReference>
<comment type="subcellular location">
    <subcellularLocation>
        <location evidence="1">Membrane</location>
        <topology evidence="1">Multi-pass membrane protein</topology>
    </subcellularLocation>
</comment>
<accession>A0A6J0CBF5</accession>
<keyword evidence="9" id="KW-1185">Reference proteome</keyword>
<evidence type="ECO:0000256" key="4">
    <source>
        <dbReference type="ARBA" id="ARBA00022692"/>
    </source>
</evidence>
<dbReference type="Gene3D" id="1.20.1250.20">
    <property type="entry name" value="MFS general substrate transporter like domains"/>
    <property type="match status" value="1"/>
</dbReference>
<keyword evidence="3" id="KW-0813">Transport</keyword>
<protein>
    <submittedName>
        <fullName evidence="10">Synaptic vesicle glycoprotein 2C isoform X1</fullName>
    </submittedName>
</protein>
<feature type="transmembrane region" description="Helical" evidence="7">
    <location>
        <begin position="161"/>
        <end position="179"/>
    </location>
</feature>
<feature type="transmembrane region" description="Helical" evidence="7">
    <location>
        <begin position="104"/>
        <end position="123"/>
    </location>
</feature>